<dbReference type="EMBL" id="AJWJ01000089">
    <property type="protein sequence ID" value="KAF2075679.1"/>
    <property type="molecule type" value="Genomic_DNA"/>
</dbReference>
<organism evidence="2 3">
    <name type="scientific">Polysphondylium violaceum</name>
    <dbReference type="NCBI Taxonomy" id="133409"/>
    <lineage>
        <taxon>Eukaryota</taxon>
        <taxon>Amoebozoa</taxon>
        <taxon>Evosea</taxon>
        <taxon>Eumycetozoa</taxon>
        <taxon>Dictyostelia</taxon>
        <taxon>Dictyosteliales</taxon>
        <taxon>Dictyosteliaceae</taxon>
        <taxon>Polysphondylium</taxon>
    </lineage>
</organism>
<proteinExistence type="predicted"/>
<feature type="transmembrane region" description="Helical" evidence="1">
    <location>
        <begin position="119"/>
        <end position="141"/>
    </location>
</feature>
<dbReference type="InterPro" id="IPR040291">
    <property type="entry name" value="DDB_G0287341-like"/>
</dbReference>
<sequence>MVKCCTVAAFIVLGIVWVLLIVSYSTYWYAEKAGDSDAYIERLYNYNQVRETRKSIFGKQSETSRYSEVYKSSYPNVIRIFQASLAFAVLSWIVTSFTLFCIILYFAGILQKIPIFKSIVKFFPIIGLLFCILSVCIFAGLQNVVYSDCKKLYSKATFYDSQGSYYANVCVEQSLFEVDDNYFRGPTTGWFTTIAAGIFSFVGIIIMLAGKALAHD</sequence>
<evidence type="ECO:0000256" key="1">
    <source>
        <dbReference type="SAM" id="Phobius"/>
    </source>
</evidence>
<protein>
    <recommendedName>
        <fullName evidence="4">Transmembrane protein</fullName>
    </recommendedName>
</protein>
<feature type="transmembrane region" description="Helical" evidence="1">
    <location>
        <begin position="190"/>
        <end position="210"/>
    </location>
</feature>
<reference evidence="2" key="1">
    <citation type="submission" date="2020-01" db="EMBL/GenBank/DDBJ databases">
        <title>Development of genomics and gene disruption for Polysphondylium violaceum indicates a role for the polyketide synthase stlB in stalk morphogenesis.</title>
        <authorList>
            <person name="Narita B."/>
            <person name="Kawabe Y."/>
            <person name="Kin K."/>
            <person name="Saito T."/>
            <person name="Gibbs R."/>
            <person name="Kuspa A."/>
            <person name="Muzny D."/>
            <person name="Queller D."/>
            <person name="Richards S."/>
            <person name="Strassman J."/>
            <person name="Sucgang R."/>
            <person name="Worley K."/>
            <person name="Schaap P."/>
        </authorList>
    </citation>
    <scope>NUCLEOTIDE SEQUENCE</scope>
    <source>
        <strain evidence="2">QSvi11</strain>
    </source>
</reference>
<keyword evidence="1" id="KW-0472">Membrane</keyword>
<keyword evidence="1" id="KW-0812">Transmembrane</keyword>
<gene>
    <name evidence="2" type="ORF">CYY_002992</name>
</gene>
<feature type="transmembrane region" description="Helical" evidence="1">
    <location>
        <begin position="80"/>
        <end position="107"/>
    </location>
</feature>
<evidence type="ECO:0000313" key="2">
    <source>
        <dbReference type="EMBL" id="KAF2075679.1"/>
    </source>
</evidence>
<accession>A0A8J4PZ77</accession>
<dbReference type="PANTHER" id="PTHR35202:SF2">
    <property type="entry name" value="TRANSMEMBRANE PROTEIN"/>
    <property type="match status" value="1"/>
</dbReference>
<keyword evidence="3" id="KW-1185">Reference proteome</keyword>
<evidence type="ECO:0000313" key="3">
    <source>
        <dbReference type="Proteomes" id="UP000695562"/>
    </source>
</evidence>
<dbReference type="Proteomes" id="UP000695562">
    <property type="component" value="Unassembled WGS sequence"/>
</dbReference>
<comment type="caution">
    <text evidence="2">The sequence shown here is derived from an EMBL/GenBank/DDBJ whole genome shotgun (WGS) entry which is preliminary data.</text>
</comment>
<evidence type="ECO:0008006" key="4">
    <source>
        <dbReference type="Google" id="ProtNLM"/>
    </source>
</evidence>
<dbReference type="PANTHER" id="PTHR35202">
    <property type="entry name" value="TRANSMEMBRANE PROTEIN-RELATED"/>
    <property type="match status" value="1"/>
</dbReference>
<dbReference type="OrthoDB" id="20709at2759"/>
<keyword evidence="1" id="KW-1133">Transmembrane helix</keyword>
<dbReference type="AlphaFoldDB" id="A0A8J4PZ77"/>
<feature type="transmembrane region" description="Helical" evidence="1">
    <location>
        <begin position="7"/>
        <end position="30"/>
    </location>
</feature>
<name>A0A8J4PZ77_9MYCE</name>